<sequence>MPRRLRGGGPGSGPMMAAVDLNRVDLNLLVAFEALMDERSVTGAAQRLGISQSAMSSTLARIRRLFDDPILLRSGRSMVATPVAETLIDPVRATLIQIQAALTGSRSFDPDTDQRTFVIMATGHAAVGLLHPLLVDITPVRPNIRVEIQPLDEDFAPTLFRSQADLVVLPRELMASRPEIWSDEVRWEVLYRDRYLLAADKDNDHVTGAISVEEFSRMPYLAAEGTDGSPSSGDSNLNVLGIPRRVEVRAGFAVAPFMLRHTNLITLIPRIPALRIAAAAGIRLVEPPMQLQPISETMVWLRRLDNDPGHVWLREALRSHAARLVGSVVDIV</sequence>
<dbReference type="CDD" id="cd08417">
    <property type="entry name" value="PBP2_Nitroaromatics_like"/>
    <property type="match status" value="1"/>
</dbReference>
<accession>A0A4Z1CBS7</accession>
<name>A0A4Z1CBS7_9ACTN</name>
<dbReference type="Pfam" id="PF00126">
    <property type="entry name" value="HTH_1"/>
    <property type="match status" value="1"/>
</dbReference>
<dbReference type="Gene3D" id="1.10.10.10">
    <property type="entry name" value="Winged helix-like DNA-binding domain superfamily/Winged helix DNA-binding domain"/>
    <property type="match status" value="1"/>
</dbReference>
<reference evidence="6 7" key="1">
    <citation type="submission" date="2019-04" db="EMBL/GenBank/DDBJ databases">
        <title>Three New Species of Nocardioides, Nocardioides euryhalodurans sp. nov., Nocardioides seonyuensis sp. nov. and Nocardioides eburneoflavus sp. nov. Isolated from Soil.</title>
        <authorList>
            <person name="Roh S.G."/>
            <person name="Lee C."/>
            <person name="Kim M.-K."/>
            <person name="Kim S.B."/>
        </authorList>
    </citation>
    <scope>NUCLEOTIDE SEQUENCE [LARGE SCALE GENOMIC DNA]</scope>
    <source>
        <strain evidence="6 7">MMS17-SY213</strain>
    </source>
</reference>
<dbReference type="Proteomes" id="UP000297496">
    <property type="component" value="Unassembled WGS sequence"/>
</dbReference>
<proteinExistence type="inferred from homology"/>
<dbReference type="PROSITE" id="PS50931">
    <property type="entry name" value="HTH_LYSR"/>
    <property type="match status" value="1"/>
</dbReference>
<dbReference type="InterPro" id="IPR037402">
    <property type="entry name" value="YidZ_PBP2"/>
</dbReference>
<keyword evidence="2" id="KW-0805">Transcription regulation</keyword>
<dbReference type="InterPro" id="IPR036390">
    <property type="entry name" value="WH_DNA-bd_sf"/>
</dbReference>
<keyword evidence="7" id="KW-1185">Reference proteome</keyword>
<evidence type="ECO:0000256" key="2">
    <source>
        <dbReference type="ARBA" id="ARBA00023015"/>
    </source>
</evidence>
<evidence type="ECO:0000313" key="6">
    <source>
        <dbReference type="EMBL" id="TGN65096.1"/>
    </source>
</evidence>
<evidence type="ECO:0000259" key="5">
    <source>
        <dbReference type="PROSITE" id="PS50931"/>
    </source>
</evidence>
<evidence type="ECO:0000256" key="3">
    <source>
        <dbReference type="ARBA" id="ARBA00023125"/>
    </source>
</evidence>
<evidence type="ECO:0000313" key="7">
    <source>
        <dbReference type="Proteomes" id="UP000297496"/>
    </source>
</evidence>
<dbReference type="GO" id="GO:0003700">
    <property type="term" value="F:DNA-binding transcription factor activity"/>
    <property type="evidence" value="ECO:0007669"/>
    <property type="project" value="InterPro"/>
</dbReference>
<feature type="domain" description="HTH lysR-type" evidence="5">
    <location>
        <begin position="24"/>
        <end position="81"/>
    </location>
</feature>
<dbReference type="SUPFAM" id="SSF53850">
    <property type="entry name" value="Periplasmic binding protein-like II"/>
    <property type="match status" value="1"/>
</dbReference>
<evidence type="ECO:0000256" key="1">
    <source>
        <dbReference type="ARBA" id="ARBA00009437"/>
    </source>
</evidence>
<keyword evidence="4" id="KW-0804">Transcription</keyword>
<dbReference type="InterPro" id="IPR050389">
    <property type="entry name" value="LysR-type_TF"/>
</dbReference>
<dbReference type="OrthoDB" id="8717159at2"/>
<dbReference type="Gene3D" id="3.40.190.10">
    <property type="entry name" value="Periplasmic binding protein-like II"/>
    <property type="match status" value="2"/>
</dbReference>
<dbReference type="InterPro" id="IPR036388">
    <property type="entry name" value="WH-like_DNA-bd_sf"/>
</dbReference>
<evidence type="ECO:0000256" key="4">
    <source>
        <dbReference type="ARBA" id="ARBA00023163"/>
    </source>
</evidence>
<dbReference type="PANTHER" id="PTHR30118:SF15">
    <property type="entry name" value="TRANSCRIPTIONAL REGULATORY PROTEIN"/>
    <property type="match status" value="1"/>
</dbReference>
<dbReference type="SUPFAM" id="SSF46785">
    <property type="entry name" value="Winged helix' DNA-binding domain"/>
    <property type="match status" value="1"/>
</dbReference>
<keyword evidence="3" id="KW-0238">DNA-binding</keyword>
<organism evidence="6 7">
    <name type="scientific">Nocardioides eburneiflavus</name>
    <dbReference type="NCBI Taxonomy" id="2518372"/>
    <lineage>
        <taxon>Bacteria</taxon>
        <taxon>Bacillati</taxon>
        <taxon>Actinomycetota</taxon>
        <taxon>Actinomycetes</taxon>
        <taxon>Propionibacteriales</taxon>
        <taxon>Nocardioidaceae</taxon>
        <taxon>Nocardioides</taxon>
    </lineage>
</organism>
<comment type="similarity">
    <text evidence="1">Belongs to the LysR transcriptional regulatory family.</text>
</comment>
<dbReference type="GO" id="GO:0003677">
    <property type="term" value="F:DNA binding"/>
    <property type="evidence" value="ECO:0007669"/>
    <property type="project" value="UniProtKB-KW"/>
</dbReference>
<dbReference type="EMBL" id="SRRO01000001">
    <property type="protein sequence ID" value="TGN65096.1"/>
    <property type="molecule type" value="Genomic_DNA"/>
</dbReference>
<dbReference type="InterPro" id="IPR005119">
    <property type="entry name" value="LysR_subst-bd"/>
</dbReference>
<protein>
    <submittedName>
        <fullName evidence="6">LysR family transcriptional regulator</fullName>
    </submittedName>
</protein>
<dbReference type="AlphaFoldDB" id="A0A4Z1CBS7"/>
<dbReference type="InterPro" id="IPR000847">
    <property type="entry name" value="LysR_HTH_N"/>
</dbReference>
<comment type="caution">
    <text evidence="6">The sequence shown here is derived from an EMBL/GenBank/DDBJ whole genome shotgun (WGS) entry which is preliminary data.</text>
</comment>
<gene>
    <name evidence="6" type="ORF">EXE59_14840</name>
</gene>
<dbReference type="PANTHER" id="PTHR30118">
    <property type="entry name" value="HTH-TYPE TRANSCRIPTIONAL REGULATOR LEUO-RELATED"/>
    <property type="match status" value="1"/>
</dbReference>
<dbReference type="Pfam" id="PF03466">
    <property type="entry name" value="LysR_substrate"/>
    <property type="match status" value="1"/>
</dbReference>